<evidence type="ECO:0000313" key="2">
    <source>
        <dbReference type="Proteomes" id="UP000316437"/>
    </source>
</evidence>
<reference evidence="1 2" key="1">
    <citation type="submission" date="2019-06" db="EMBL/GenBank/DDBJ databases">
        <title>Sorghum-associated microbial communities from plants grown in Nebraska, USA.</title>
        <authorList>
            <person name="Schachtman D."/>
        </authorList>
    </citation>
    <scope>NUCLEOTIDE SEQUENCE [LARGE SCALE GENOMIC DNA]</scope>
    <source>
        <strain evidence="1 2">110</strain>
    </source>
</reference>
<keyword evidence="2" id="KW-1185">Reference proteome</keyword>
<gene>
    <name evidence="1" type="ORF">FB551_2493</name>
</gene>
<dbReference type="AlphaFoldDB" id="A0A543EMG3"/>
<proteinExistence type="predicted"/>
<dbReference type="EMBL" id="VFPD01000001">
    <property type="protein sequence ID" value="TQM22773.1"/>
    <property type="molecule type" value="Genomic_DNA"/>
</dbReference>
<dbReference type="Proteomes" id="UP000316437">
    <property type="component" value="Unassembled WGS sequence"/>
</dbReference>
<sequence length="189" mass="21873">MSYNIFCCFLFTFSMIKFNAQVSDAVKKTAKPLENISYAESSHIGAGGEQSKIYNQFKKVSKIATNDELYYFAMNGSNALKLYSGKELFKRNDKRFLDVYTFYSKKPLKMEYVLGCTIDSKNIAEFLKDEVSAAPQYISLRDQLLKNNKRDEVVKTQLRQIKEMGYGKLTEEDVRLVKNDLEKIDQKQN</sequence>
<organism evidence="1 2">
    <name type="scientific">Chryseobacterium aquifrigidense</name>
    <dbReference type="NCBI Taxonomy" id="558021"/>
    <lineage>
        <taxon>Bacteria</taxon>
        <taxon>Pseudomonadati</taxon>
        <taxon>Bacteroidota</taxon>
        <taxon>Flavobacteriia</taxon>
        <taxon>Flavobacteriales</taxon>
        <taxon>Weeksellaceae</taxon>
        <taxon>Chryseobacterium group</taxon>
        <taxon>Chryseobacterium</taxon>
    </lineage>
</organism>
<name>A0A543EMG3_9FLAO</name>
<protein>
    <submittedName>
        <fullName evidence="1">Uncharacterized protein</fullName>
    </submittedName>
</protein>
<accession>A0A543EMG3</accession>
<evidence type="ECO:0000313" key="1">
    <source>
        <dbReference type="EMBL" id="TQM22773.1"/>
    </source>
</evidence>
<comment type="caution">
    <text evidence="1">The sequence shown here is derived from an EMBL/GenBank/DDBJ whole genome shotgun (WGS) entry which is preliminary data.</text>
</comment>